<dbReference type="Gramene" id="AET2Gv20599700.5">
    <property type="protein sequence ID" value="AET2Gv20599700.5"/>
    <property type="gene ID" value="AET2Gv20599700"/>
</dbReference>
<dbReference type="Gramene" id="AET2Gv20599700.16">
    <property type="protein sequence ID" value="AET2Gv20599700.16"/>
    <property type="gene ID" value="AET2Gv20599700"/>
</dbReference>
<dbReference type="Gramene" id="AET2Gv20599700.6">
    <property type="protein sequence ID" value="AET2Gv20599700.6"/>
    <property type="gene ID" value="AET2Gv20599700"/>
</dbReference>
<name>A0A453BQM0_AEGTS</name>
<dbReference type="EnsemblPlants" id="AET2Gv20599700.2">
    <property type="protein sequence ID" value="AET2Gv20599700.2"/>
    <property type="gene ID" value="AET2Gv20599700"/>
</dbReference>
<dbReference type="Gramene" id="AET2Gv20599700.7">
    <property type="protein sequence ID" value="AET2Gv20599700.7"/>
    <property type="gene ID" value="AET2Gv20599700"/>
</dbReference>
<dbReference type="Gramene" id="AET2Gv20599700.13">
    <property type="protein sequence ID" value="AET2Gv20599700.13"/>
    <property type="gene ID" value="AET2Gv20599700"/>
</dbReference>
<dbReference type="EnsemblPlants" id="AET2Gv20599700.1">
    <property type="protein sequence ID" value="AET2Gv20599700.1"/>
    <property type="gene ID" value="AET2Gv20599700"/>
</dbReference>
<reference evidence="2" key="5">
    <citation type="journal article" date="2021" name="G3 (Bethesda)">
        <title>Aegilops tauschii genome assembly Aet v5.0 features greater sequence contiguity and improved annotation.</title>
        <authorList>
            <person name="Wang L."/>
            <person name="Zhu T."/>
            <person name="Rodriguez J.C."/>
            <person name="Deal K.R."/>
            <person name="Dubcovsky J."/>
            <person name="McGuire P.E."/>
            <person name="Lux T."/>
            <person name="Spannagl M."/>
            <person name="Mayer K.F.X."/>
            <person name="Baldrich P."/>
            <person name="Meyers B.C."/>
            <person name="Huo N."/>
            <person name="Gu Y.Q."/>
            <person name="Zhou H."/>
            <person name="Devos K.M."/>
            <person name="Bennetzen J.L."/>
            <person name="Unver T."/>
            <person name="Budak H."/>
            <person name="Gulick P.J."/>
            <person name="Galiba G."/>
            <person name="Kalapos B."/>
            <person name="Nelson D.R."/>
            <person name="Li P."/>
            <person name="You F.M."/>
            <person name="Luo M.C."/>
            <person name="Dvorak J."/>
        </authorList>
    </citation>
    <scope>NUCLEOTIDE SEQUENCE [LARGE SCALE GENOMIC DNA]</scope>
    <source>
        <strain evidence="2">cv. AL8/78</strain>
    </source>
</reference>
<dbReference type="Gramene" id="AET2Gv20599700.2">
    <property type="protein sequence ID" value="AET2Gv20599700.2"/>
    <property type="gene ID" value="AET2Gv20599700"/>
</dbReference>
<dbReference type="EnsemblPlants" id="AET2Gv20599700.17">
    <property type="protein sequence ID" value="AET2Gv20599700.17"/>
    <property type="gene ID" value="AET2Gv20599700"/>
</dbReference>
<dbReference type="EnsemblPlants" id="AET2Gv20599700.16">
    <property type="protein sequence ID" value="AET2Gv20599700.16"/>
    <property type="gene ID" value="AET2Gv20599700"/>
</dbReference>
<dbReference type="Gramene" id="AET2Gv20599700.1">
    <property type="protein sequence ID" value="AET2Gv20599700.1"/>
    <property type="gene ID" value="AET2Gv20599700"/>
</dbReference>
<dbReference type="AlphaFoldDB" id="A0A453BQM0"/>
<sequence length="204" mass="22184">MAKEIRLSRDTSHSLPRDIASSPPRATQVAGGEVAARHVVEDCWCVSLHCAPLWHAAATPQVSAHGYYAPTRAAVAARAPPGGTLPQPALLTLTAHGRPVSHLQRRDALLDPLHGLVLAAVASREPRAGHYHGRGVGQDSWRCAWGEHIGPRSSILVGCRWIGRRRWRIPAPRLPQVRLFASLAVWGCRAFPRLVLPELSFSGE</sequence>
<keyword evidence="3" id="KW-1185">Reference proteome</keyword>
<organism evidence="2 3">
    <name type="scientific">Aegilops tauschii subsp. strangulata</name>
    <name type="common">Goatgrass</name>
    <dbReference type="NCBI Taxonomy" id="200361"/>
    <lineage>
        <taxon>Eukaryota</taxon>
        <taxon>Viridiplantae</taxon>
        <taxon>Streptophyta</taxon>
        <taxon>Embryophyta</taxon>
        <taxon>Tracheophyta</taxon>
        <taxon>Spermatophyta</taxon>
        <taxon>Magnoliopsida</taxon>
        <taxon>Liliopsida</taxon>
        <taxon>Poales</taxon>
        <taxon>Poaceae</taxon>
        <taxon>BOP clade</taxon>
        <taxon>Pooideae</taxon>
        <taxon>Triticodae</taxon>
        <taxon>Triticeae</taxon>
        <taxon>Triticinae</taxon>
        <taxon>Aegilops</taxon>
    </lineage>
</organism>
<dbReference type="EnsemblPlants" id="AET2Gv20599700.4">
    <property type="protein sequence ID" value="AET2Gv20599700.4"/>
    <property type="gene ID" value="AET2Gv20599700"/>
</dbReference>
<dbReference type="Gramene" id="AET2Gv20599700.15">
    <property type="protein sequence ID" value="AET2Gv20599700.15"/>
    <property type="gene ID" value="AET2Gv20599700"/>
</dbReference>
<dbReference type="EnsemblPlants" id="AET2Gv20599700.10">
    <property type="protein sequence ID" value="AET2Gv20599700.10"/>
    <property type="gene ID" value="AET2Gv20599700"/>
</dbReference>
<dbReference type="EnsemblPlants" id="AET2Gv20599700.6">
    <property type="protein sequence ID" value="AET2Gv20599700.6"/>
    <property type="gene ID" value="AET2Gv20599700"/>
</dbReference>
<dbReference type="Proteomes" id="UP000015105">
    <property type="component" value="Chromosome 2D"/>
</dbReference>
<dbReference type="EnsemblPlants" id="AET2Gv20599700.9">
    <property type="protein sequence ID" value="AET2Gv20599700.9"/>
    <property type="gene ID" value="AET2Gv20599700"/>
</dbReference>
<evidence type="ECO:0000256" key="1">
    <source>
        <dbReference type="SAM" id="MobiDB-lite"/>
    </source>
</evidence>
<dbReference type="EnsemblPlants" id="AET2Gv20599700.8">
    <property type="protein sequence ID" value="AET2Gv20599700.8"/>
    <property type="gene ID" value="AET2Gv20599700"/>
</dbReference>
<feature type="compositionally biased region" description="Basic and acidic residues" evidence="1">
    <location>
        <begin position="1"/>
        <end position="16"/>
    </location>
</feature>
<evidence type="ECO:0000313" key="3">
    <source>
        <dbReference type="Proteomes" id="UP000015105"/>
    </source>
</evidence>
<dbReference type="EnsemblPlants" id="AET2Gv20599700.5">
    <property type="protein sequence ID" value="AET2Gv20599700.5"/>
    <property type="gene ID" value="AET2Gv20599700"/>
</dbReference>
<proteinExistence type="predicted"/>
<dbReference type="Gramene" id="AET2Gv20599700.14">
    <property type="protein sequence ID" value="AET2Gv20599700.14"/>
    <property type="gene ID" value="AET2Gv20599700"/>
</dbReference>
<dbReference type="Gramene" id="AET2Gv20599700.9">
    <property type="protein sequence ID" value="AET2Gv20599700.9"/>
    <property type="gene ID" value="AET2Gv20599700"/>
</dbReference>
<dbReference type="Gramene" id="AET2Gv20599700.17">
    <property type="protein sequence ID" value="AET2Gv20599700.17"/>
    <property type="gene ID" value="AET2Gv20599700"/>
</dbReference>
<reference evidence="2" key="4">
    <citation type="submission" date="2019-03" db="UniProtKB">
        <authorList>
            <consortium name="EnsemblPlants"/>
        </authorList>
    </citation>
    <scope>IDENTIFICATION</scope>
</reference>
<reference evidence="3" key="2">
    <citation type="journal article" date="2017" name="Nat. Plants">
        <title>The Aegilops tauschii genome reveals multiple impacts of transposons.</title>
        <authorList>
            <person name="Zhao G."/>
            <person name="Zou C."/>
            <person name="Li K."/>
            <person name="Wang K."/>
            <person name="Li T."/>
            <person name="Gao L."/>
            <person name="Zhang X."/>
            <person name="Wang H."/>
            <person name="Yang Z."/>
            <person name="Liu X."/>
            <person name="Jiang W."/>
            <person name="Mao L."/>
            <person name="Kong X."/>
            <person name="Jiao Y."/>
            <person name="Jia J."/>
        </authorList>
    </citation>
    <scope>NUCLEOTIDE SEQUENCE [LARGE SCALE GENOMIC DNA]</scope>
    <source>
        <strain evidence="3">cv. AL8/78</strain>
    </source>
</reference>
<evidence type="ECO:0000313" key="2">
    <source>
        <dbReference type="EnsemblPlants" id="AET2Gv20599700.2"/>
    </source>
</evidence>
<dbReference type="Gramene" id="AET2Gv20599700.10">
    <property type="protein sequence ID" value="AET2Gv20599700.10"/>
    <property type="gene ID" value="AET2Gv20599700"/>
</dbReference>
<reference evidence="3" key="1">
    <citation type="journal article" date="2014" name="Science">
        <title>Ancient hybridizations among the ancestral genomes of bread wheat.</title>
        <authorList>
            <consortium name="International Wheat Genome Sequencing Consortium,"/>
            <person name="Marcussen T."/>
            <person name="Sandve S.R."/>
            <person name="Heier L."/>
            <person name="Spannagl M."/>
            <person name="Pfeifer M."/>
            <person name="Jakobsen K.S."/>
            <person name="Wulff B.B."/>
            <person name="Steuernagel B."/>
            <person name="Mayer K.F."/>
            <person name="Olsen O.A."/>
        </authorList>
    </citation>
    <scope>NUCLEOTIDE SEQUENCE [LARGE SCALE GENOMIC DNA]</scope>
    <source>
        <strain evidence="3">cv. AL8/78</strain>
    </source>
</reference>
<reference evidence="2" key="3">
    <citation type="journal article" date="2017" name="Nature">
        <title>Genome sequence of the progenitor of the wheat D genome Aegilops tauschii.</title>
        <authorList>
            <person name="Luo M.C."/>
            <person name="Gu Y.Q."/>
            <person name="Puiu D."/>
            <person name="Wang H."/>
            <person name="Twardziok S.O."/>
            <person name="Deal K.R."/>
            <person name="Huo N."/>
            <person name="Zhu T."/>
            <person name="Wang L."/>
            <person name="Wang Y."/>
            <person name="McGuire P.E."/>
            <person name="Liu S."/>
            <person name="Long H."/>
            <person name="Ramasamy R.K."/>
            <person name="Rodriguez J.C."/>
            <person name="Van S.L."/>
            <person name="Yuan L."/>
            <person name="Wang Z."/>
            <person name="Xia Z."/>
            <person name="Xiao L."/>
            <person name="Anderson O.D."/>
            <person name="Ouyang S."/>
            <person name="Liang Y."/>
            <person name="Zimin A.V."/>
            <person name="Pertea G."/>
            <person name="Qi P."/>
            <person name="Bennetzen J.L."/>
            <person name="Dai X."/>
            <person name="Dawson M.W."/>
            <person name="Muller H.G."/>
            <person name="Kugler K."/>
            <person name="Rivarola-Duarte L."/>
            <person name="Spannagl M."/>
            <person name="Mayer K.F.X."/>
            <person name="Lu F.H."/>
            <person name="Bevan M.W."/>
            <person name="Leroy P."/>
            <person name="Li P."/>
            <person name="You F.M."/>
            <person name="Sun Q."/>
            <person name="Liu Z."/>
            <person name="Lyons E."/>
            <person name="Wicker T."/>
            <person name="Salzberg S.L."/>
            <person name="Devos K.M."/>
            <person name="Dvorak J."/>
        </authorList>
    </citation>
    <scope>NUCLEOTIDE SEQUENCE [LARGE SCALE GENOMIC DNA]</scope>
    <source>
        <strain evidence="2">cv. AL8/78</strain>
    </source>
</reference>
<dbReference type="Gramene" id="AET2Gv20599700.8">
    <property type="protein sequence ID" value="AET2Gv20599700.8"/>
    <property type="gene ID" value="AET2Gv20599700"/>
</dbReference>
<accession>A0A453BQM0</accession>
<dbReference type="EnsemblPlants" id="AET2Gv20599700.14">
    <property type="protein sequence ID" value="AET2Gv20599700.14"/>
    <property type="gene ID" value="AET2Gv20599700"/>
</dbReference>
<dbReference type="EnsemblPlants" id="AET2Gv20599700.15">
    <property type="protein sequence ID" value="AET2Gv20599700.15"/>
    <property type="gene ID" value="AET2Gv20599700"/>
</dbReference>
<dbReference type="Gramene" id="AET2Gv20599700.4">
    <property type="protein sequence ID" value="AET2Gv20599700.4"/>
    <property type="gene ID" value="AET2Gv20599700"/>
</dbReference>
<protein>
    <submittedName>
        <fullName evidence="2">Uncharacterized protein</fullName>
    </submittedName>
</protein>
<dbReference type="EnsemblPlants" id="AET2Gv20599700.13">
    <property type="protein sequence ID" value="AET2Gv20599700.13"/>
    <property type="gene ID" value="AET2Gv20599700"/>
</dbReference>
<dbReference type="EnsemblPlants" id="AET2Gv20599700.7">
    <property type="protein sequence ID" value="AET2Gv20599700.7"/>
    <property type="gene ID" value="AET2Gv20599700"/>
</dbReference>
<feature type="region of interest" description="Disordered" evidence="1">
    <location>
        <begin position="1"/>
        <end position="26"/>
    </location>
</feature>